<protein>
    <submittedName>
        <fullName evidence="3">Predicted nicotinamide N-methyase</fullName>
    </submittedName>
</protein>
<dbReference type="Pfam" id="PF06325">
    <property type="entry name" value="PrmA"/>
    <property type="match status" value="1"/>
</dbReference>
<evidence type="ECO:0000313" key="4">
    <source>
        <dbReference type="Proteomes" id="UP000186002"/>
    </source>
</evidence>
<evidence type="ECO:0000256" key="2">
    <source>
        <dbReference type="ARBA" id="ARBA00022679"/>
    </source>
</evidence>
<evidence type="ECO:0000256" key="1">
    <source>
        <dbReference type="ARBA" id="ARBA00022603"/>
    </source>
</evidence>
<gene>
    <name evidence="3" type="ORF">SAMN05444272_3735</name>
</gene>
<dbReference type="EMBL" id="FRBW01000004">
    <property type="protein sequence ID" value="SHM99339.1"/>
    <property type="molecule type" value="Genomic_DNA"/>
</dbReference>
<organism evidence="3 4">
    <name type="scientific">Roseibium suaedae</name>
    <dbReference type="NCBI Taxonomy" id="735517"/>
    <lineage>
        <taxon>Bacteria</taxon>
        <taxon>Pseudomonadati</taxon>
        <taxon>Pseudomonadota</taxon>
        <taxon>Alphaproteobacteria</taxon>
        <taxon>Hyphomicrobiales</taxon>
        <taxon>Stappiaceae</taxon>
        <taxon>Roseibium</taxon>
    </lineage>
</organism>
<dbReference type="GO" id="GO:0032259">
    <property type="term" value="P:methylation"/>
    <property type="evidence" value="ECO:0007669"/>
    <property type="project" value="UniProtKB-KW"/>
</dbReference>
<keyword evidence="1" id="KW-0489">Methyltransferase</keyword>
<proteinExistence type="predicted"/>
<dbReference type="PANTHER" id="PTHR43648:SF1">
    <property type="entry name" value="ELECTRON TRANSFER FLAVOPROTEIN BETA SUBUNIT LYSINE METHYLTRANSFERASE"/>
    <property type="match status" value="1"/>
</dbReference>
<dbReference type="GO" id="GO:0016279">
    <property type="term" value="F:protein-lysine N-methyltransferase activity"/>
    <property type="evidence" value="ECO:0007669"/>
    <property type="project" value="TreeGrafter"/>
</dbReference>
<keyword evidence="4" id="KW-1185">Reference proteome</keyword>
<sequence length="223" mass="24098">MDPVKDPAHFIRTQTRIKPVPHAEEIRLHLADEAMDLWQCTEDELGEIGLPPPFWAFAWAGGQALARHLLDNRELVAGKTVLDFASGSGIVGIAAMMAGAASCSAVDIDRFAKTAGELNAALNNVAITFTTEDLTSGPALDVDVAFFGDVFYDKPMALKVLAFADRLQAKGTKVYVGDPGRSYLPRERLELLATYAVPVVGALEDAEIKKSSVYRLLPLEKAV</sequence>
<dbReference type="RefSeq" id="WP_073014808.1">
    <property type="nucleotide sequence ID" value="NZ_FRBW01000004.1"/>
</dbReference>
<dbReference type="InterPro" id="IPR029063">
    <property type="entry name" value="SAM-dependent_MTases_sf"/>
</dbReference>
<reference evidence="3 4" key="1">
    <citation type="submission" date="2016-11" db="EMBL/GenBank/DDBJ databases">
        <authorList>
            <person name="Jaros S."/>
            <person name="Januszkiewicz K."/>
            <person name="Wedrychowicz H."/>
        </authorList>
    </citation>
    <scope>NUCLEOTIDE SEQUENCE [LARGE SCALE GENOMIC DNA]</scope>
    <source>
        <strain evidence="3 4">DSM 22153</strain>
    </source>
</reference>
<dbReference type="Gene3D" id="3.40.50.150">
    <property type="entry name" value="Vaccinia Virus protein VP39"/>
    <property type="match status" value="1"/>
</dbReference>
<dbReference type="AlphaFoldDB" id="A0A1M7N7B1"/>
<dbReference type="InterPro" id="IPR050078">
    <property type="entry name" value="Ribosomal_L11_MeTrfase_PrmA"/>
</dbReference>
<dbReference type="STRING" id="735517.SAMN05444272_3735"/>
<dbReference type="PANTHER" id="PTHR43648">
    <property type="entry name" value="ELECTRON TRANSFER FLAVOPROTEIN BETA SUBUNIT LYSINE METHYLTRANSFERASE"/>
    <property type="match status" value="1"/>
</dbReference>
<evidence type="ECO:0000313" key="3">
    <source>
        <dbReference type="EMBL" id="SHM99339.1"/>
    </source>
</evidence>
<dbReference type="SUPFAM" id="SSF53335">
    <property type="entry name" value="S-adenosyl-L-methionine-dependent methyltransferases"/>
    <property type="match status" value="1"/>
</dbReference>
<keyword evidence="2" id="KW-0808">Transferase</keyword>
<dbReference type="Proteomes" id="UP000186002">
    <property type="component" value="Unassembled WGS sequence"/>
</dbReference>
<dbReference type="CDD" id="cd02440">
    <property type="entry name" value="AdoMet_MTases"/>
    <property type="match status" value="1"/>
</dbReference>
<dbReference type="OrthoDB" id="9794615at2"/>
<accession>A0A1M7N7B1</accession>
<name>A0A1M7N7B1_9HYPH</name>